<organism evidence="2">
    <name type="scientific">hydrothermal vent metagenome</name>
    <dbReference type="NCBI Taxonomy" id="652676"/>
    <lineage>
        <taxon>unclassified sequences</taxon>
        <taxon>metagenomes</taxon>
        <taxon>ecological metagenomes</taxon>
    </lineage>
</organism>
<keyword evidence="1" id="KW-1133">Transmembrane helix</keyword>
<name>A0A3B1CFZ4_9ZZZZ</name>
<accession>A0A3B1CFZ4</accession>
<evidence type="ECO:0000256" key="1">
    <source>
        <dbReference type="SAM" id="Phobius"/>
    </source>
</evidence>
<keyword evidence="1" id="KW-0812">Transmembrane</keyword>
<evidence type="ECO:0000313" key="2">
    <source>
        <dbReference type="EMBL" id="VAX21570.1"/>
    </source>
</evidence>
<gene>
    <name evidence="2" type="ORF">MNBD_NITROSPINAE01-1848</name>
</gene>
<proteinExistence type="predicted"/>
<keyword evidence="1" id="KW-0472">Membrane</keyword>
<feature type="transmembrane region" description="Helical" evidence="1">
    <location>
        <begin position="46"/>
        <end position="68"/>
    </location>
</feature>
<protein>
    <submittedName>
        <fullName evidence="2">Uncharacterized protein</fullName>
    </submittedName>
</protein>
<dbReference type="AlphaFoldDB" id="A0A3B1CFZ4"/>
<dbReference type="EMBL" id="UOGC01000122">
    <property type="protein sequence ID" value="VAX21570.1"/>
    <property type="molecule type" value="Genomic_DNA"/>
</dbReference>
<reference evidence="2" key="1">
    <citation type="submission" date="2018-06" db="EMBL/GenBank/DDBJ databases">
        <authorList>
            <person name="Zhirakovskaya E."/>
        </authorList>
    </citation>
    <scope>NUCLEOTIDE SEQUENCE</scope>
</reference>
<sequence length="254" mass="27650">MTETVKRRRGLPLAEDDIAQAFGRVKENLEPVEVENNTGGFSYPKLVLAIALSAPLATFLSLLVIDLYDPFAQSVGLRATQVIETSVVVEKKDSGDDKFTKLLGSIEKSNRQMVSAIKKQTTAITKQASAITKQGEAVTKLANKKPSVIKVEPARAGKVPAPKLVVVRVPSHDKFELAYEKQKVLELSGLDLDDPVAGTNPFKSLNSRDALKETIRALDTIIAAAKDHAEVGDFLKSNSLKAKKYALKRLSKLK</sequence>